<dbReference type="EMBL" id="BDGG01000003">
    <property type="protein sequence ID" value="GAU95042.1"/>
    <property type="molecule type" value="Genomic_DNA"/>
</dbReference>
<evidence type="ECO:0000313" key="3">
    <source>
        <dbReference type="Proteomes" id="UP000186922"/>
    </source>
</evidence>
<comment type="caution">
    <text evidence="2">The sequence shown here is derived from an EMBL/GenBank/DDBJ whole genome shotgun (WGS) entry which is preliminary data.</text>
</comment>
<reference evidence="2 3" key="1">
    <citation type="journal article" date="2016" name="Nat. Commun.">
        <title>Extremotolerant tardigrade genome and improved radiotolerance of human cultured cells by tardigrade-unique protein.</title>
        <authorList>
            <person name="Hashimoto T."/>
            <person name="Horikawa D.D."/>
            <person name="Saito Y."/>
            <person name="Kuwahara H."/>
            <person name="Kozuka-Hata H."/>
            <person name="Shin-I T."/>
            <person name="Minakuchi Y."/>
            <person name="Ohishi K."/>
            <person name="Motoyama A."/>
            <person name="Aizu T."/>
            <person name="Enomoto A."/>
            <person name="Kondo K."/>
            <person name="Tanaka S."/>
            <person name="Hara Y."/>
            <person name="Koshikawa S."/>
            <person name="Sagara H."/>
            <person name="Miura T."/>
            <person name="Yokobori S."/>
            <person name="Miyagawa K."/>
            <person name="Suzuki Y."/>
            <person name="Kubo T."/>
            <person name="Oyama M."/>
            <person name="Kohara Y."/>
            <person name="Fujiyama A."/>
            <person name="Arakawa K."/>
            <person name="Katayama T."/>
            <person name="Toyoda A."/>
            <person name="Kunieda T."/>
        </authorList>
    </citation>
    <scope>NUCLEOTIDE SEQUENCE [LARGE SCALE GENOMIC DNA]</scope>
    <source>
        <strain evidence="2 3">YOKOZUNA-1</strain>
    </source>
</reference>
<feature type="region of interest" description="Disordered" evidence="1">
    <location>
        <begin position="1"/>
        <end position="47"/>
    </location>
</feature>
<protein>
    <submittedName>
        <fullName evidence="2">Uncharacterized protein</fullName>
    </submittedName>
</protein>
<accession>A0A1D1V4Z3</accession>
<dbReference type="AlphaFoldDB" id="A0A1D1V4Z3"/>
<keyword evidence="3" id="KW-1185">Reference proteome</keyword>
<gene>
    <name evidence="2" type="primary">RvY_06725-1</name>
    <name evidence="2" type="synonym">RvY_06725.1</name>
    <name evidence="2" type="ORF">RvY_06725</name>
</gene>
<evidence type="ECO:0000313" key="2">
    <source>
        <dbReference type="EMBL" id="GAU95042.1"/>
    </source>
</evidence>
<sequence>MQEPESRNQMGNDEMDTGREEGGKQVCSQPDAVSQVRRGMEKSSLQNAVPEPALAPLKDFRMAKLIRIEMSSGEETEIGRRNYTFSAARAVSDGLYGRAIHENVLRRLCLVFLVRIEVLAKFCIRCYRLIAESTRERRGPSMHSSSAA</sequence>
<proteinExistence type="predicted"/>
<organism evidence="2 3">
    <name type="scientific">Ramazzottius varieornatus</name>
    <name type="common">Water bear</name>
    <name type="synonym">Tardigrade</name>
    <dbReference type="NCBI Taxonomy" id="947166"/>
    <lineage>
        <taxon>Eukaryota</taxon>
        <taxon>Metazoa</taxon>
        <taxon>Ecdysozoa</taxon>
        <taxon>Tardigrada</taxon>
        <taxon>Eutardigrada</taxon>
        <taxon>Parachela</taxon>
        <taxon>Hypsibioidea</taxon>
        <taxon>Ramazzottiidae</taxon>
        <taxon>Ramazzottius</taxon>
    </lineage>
</organism>
<evidence type="ECO:0000256" key="1">
    <source>
        <dbReference type="SAM" id="MobiDB-lite"/>
    </source>
</evidence>
<name>A0A1D1V4Z3_RAMVA</name>
<dbReference type="Proteomes" id="UP000186922">
    <property type="component" value="Unassembled WGS sequence"/>
</dbReference>